<evidence type="ECO:0000313" key="1">
    <source>
        <dbReference type="EMBL" id="TNN62503.1"/>
    </source>
</evidence>
<gene>
    <name evidence="1" type="ORF">EYF80_027306</name>
</gene>
<reference evidence="1 2" key="1">
    <citation type="submission" date="2019-03" db="EMBL/GenBank/DDBJ databases">
        <title>First draft genome of Liparis tanakae, snailfish: a comprehensive survey of snailfish specific genes.</title>
        <authorList>
            <person name="Kim W."/>
            <person name="Song I."/>
            <person name="Jeong J.-H."/>
            <person name="Kim D."/>
            <person name="Kim S."/>
            <person name="Ryu S."/>
            <person name="Song J.Y."/>
            <person name="Lee S.K."/>
        </authorList>
    </citation>
    <scope>NUCLEOTIDE SEQUENCE [LARGE SCALE GENOMIC DNA]</scope>
    <source>
        <tissue evidence="1">Muscle</tissue>
    </source>
</reference>
<dbReference type="EMBL" id="SRLO01000292">
    <property type="protein sequence ID" value="TNN62503.1"/>
    <property type="molecule type" value="Genomic_DNA"/>
</dbReference>
<dbReference type="Proteomes" id="UP000314294">
    <property type="component" value="Unassembled WGS sequence"/>
</dbReference>
<keyword evidence="2" id="KW-1185">Reference proteome</keyword>
<dbReference type="AlphaFoldDB" id="A0A4Z2HBW8"/>
<name>A0A4Z2HBW8_9TELE</name>
<organism evidence="1 2">
    <name type="scientific">Liparis tanakae</name>
    <name type="common">Tanaka's snailfish</name>
    <dbReference type="NCBI Taxonomy" id="230148"/>
    <lineage>
        <taxon>Eukaryota</taxon>
        <taxon>Metazoa</taxon>
        <taxon>Chordata</taxon>
        <taxon>Craniata</taxon>
        <taxon>Vertebrata</taxon>
        <taxon>Euteleostomi</taxon>
        <taxon>Actinopterygii</taxon>
        <taxon>Neopterygii</taxon>
        <taxon>Teleostei</taxon>
        <taxon>Neoteleostei</taxon>
        <taxon>Acanthomorphata</taxon>
        <taxon>Eupercaria</taxon>
        <taxon>Perciformes</taxon>
        <taxon>Cottioidei</taxon>
        <taxon>Cottales</taxon>
        <taxon>Liparidae</taxon>
        <taxon>Liparis</taxon>
    </lineage>
</organism>
<proteinExistence type="predicted"/>
<evidence type="ECO:0000313" key="2">
    <source>
        <dbReference type="Proteomes" id="UP000314294"/>
    </source>
</evidence>
<comment type="caution">
    <text evidence="1">The sequence shown here is derived from an EMBL/GenBank/DDBJ whole genome shotgun (WGS) entry which is preliminary data.</text>
</comment>
<sequence>MVDARMGIVSSLHSPERLYTNLEWQQSWQIPSIHILTPSSKQGPTGAEITRALFQPGTCHLLEDFTTLLTSLPSRNNNISSCESESPWPDLVLKTPTVTGSTTGQASGVYIGLSADPDTRIASQLFKMKLWNSTGVEQSSR</sequence>
<protein>
    <submittedName>
        <fullName evidence="1">Uncharacterized protein</fullName>
    </submittedName>
</protein>
<accession>A0A4Z2HBW8</accession>